<feature type="compositionally biased region" description="Basic and acidic residues" evidence="1">
    <location>
        <begin position="1"/>
        <end position="12"/>
    </location>
</feature>
<feature type="compositionally biased region" description="Gly residues" evidence="1">
    <location>
        <begin position="1127"/>
        <end position="1141"/>
    </location>
</feature>
<feature type="region of interest" description="Disordered" evidence="1">
    <location>
        <begin position="1828"/>
        <end position="1861"/>
    </location>
</feature>
<feature type="region of interest" description="Disordered" evidence="1">
    <location>
        <begin position="2044"/>
        <end position="2063"/>
    </location>
</feature>
<feature type="compositionally biased region" description="Basic and acidic residues" evidence="1">
    <location>
        <begin position="1839"/>
        <end position="1861"/>
    </location>
</feature>
<feature type="compositionally biased region" description="Basic and acidic residues" evidence="1">
    <location>
        <begin position="844"/>
        <end position="853"/>
    </location>
</feature>
<feature type="region of interest" description="Disordered" evidence="1">
    <location>
        <begin position="1267"/>
        <end position="1365"/>
    </location>
</feature>
<feature type="compositionally biased region" description="Basic and acidic residues" evidence="1">
    <location>
        <begin position="29"/>
        <end position="56"/>
    </location>
</feature>
<feature type="compositionally biased region" description="Basic and acidic residues" evidence="1">
    <location>
        <begin position="952"/>
        <end position="961"/>
    </location>
</feature>
<feature type="region of interest" description="Disordered" evidence="1">
    <location>
        <begin position="411"/>
        <end position="476"/>
    </location>
</feature>
<feature type="compositionally biased region" description="Low complexity" evidence="1">
    <location>
        <begin position="347"/>
        <end position="364"/>
    </location>
</feature>
<feature type="compositionally biased region" description="Low complexity" evidence="1">
    <location>
        <begin position="902"/>
        <end position="912"/>
    </location>
</feature>
<feature type="compositionally biased region" description="Basic and acidic residues" evidence="1">
    <location>
        <begin position="1463"/>
        <end position="1505"/>
    </location>
</feature>
<feature type="compositionally biased region" description="Basic and acidic residues" evidence="1">
    <location>
        <begin position="122"/>
        <end position="133"/>
    </location>
</feature>
<feature type="compositionally biased region" description="Basic and acidic residues" evidence="1">
    <location>
        <begin position="809"/>
        <end position="836"/>
    </location>
</feature>
<evidence type="ECO:0000313" key="3">
    <source>
        <dbReference type="Proteomes" id="UP000321518"/>
    </source>
</evidence>
<dbReference type="EMBL" id="BJWK01000002">
    <property type="protein sequence ID" value="GEM06969.1"/>
    <property type="molecule type" value="Genomic_DNA"/>
</dbReference>
<feature type="region of interest" description="Disordered" evidence="1">
    <location>
        <begin position="1946"/>
        <end position="1986"/>
    </location>
</feature>
<feature type="region of interest" description="Disordered" evidence="1">
    <location>
        <begin position="1"/>
        <end position="364"/>
    </location>
</feature>
<feature type="compositionally biased region" description="Basic and acidic residues" evidence="1">
    <location>
        <begin position="1267"/>
        <end position="1284"/>
    </location>
</feature>
<feature type="compositionally biased region" description="Basic and acidic residues" evidence="1">
    <location>
        <begin position="972"/>
        <end position="994"/>
    </location>
</feature>
<sequence>MPSPEGRLKPDKSPPTIYRRIAHRHHHRRADDNSHAELREPEEKRKGWFGRLLDKERRRHHHHRHQLQKKEYEREESEDESGVDREDGGRRRRDSGIGASDAPERGAQPDESSDPAFQPRSETSERTQNERDPQTPQDSDGDATDVMNDSDQNSHSPTQRAPPQPVTPSVPRPPQPAPPPASYASAPPPSAIQYPPRPPPTHPYPPQAAIPPVSYPRQPPPTFAGPAPTSPPMSTAQQQQADLRFIESHPAPPPRVWAQQGSVHSSDSGPSRRPFDRSAKIPYQGLPGAFVDRSSGDMMSNPPPMSASAPTRFPPQSPPQYHQTMEYAPEPPVSSPPRPQLPGAFIPRATSAPPAASSYAYPPIQPPASAFQAAPRQPYLPGIFAYPASPPAPSAVPQPYTQLQLQPYPQPRALYGASPSASSYPSLAATSPPTPYFPSQPESPASSPHASHVNYAASPDPHFVPTTTQALTPSPSEASPYVIAVAQPRAATLAYPASNYPPAIASSAAHAFEPVAQSSQTSSPSSIRGDDSPPSSSPAASAMSAFDPQPSSMAEAASSYPSSHPSDDPPDHRFSPQPSSSASILAAPSVRPPQYKDQRPQVPPSPATTSDYNGASDDDAFVPKPETLSRSAARPSATEGGAGDDVDSFDARQPRQRNAVVTHGDLDQADDAKDPFQPRPARLEDRYDSGPDEQRARAPRTGGDPPGGPYEPQERVRDSSNLPTGEDGDSRQPGLDPESQPDAAYRARDPDDQRDQPYSRPRQPDSTPQGDPLAQDDDGDSFMPRARSRDSDPDGADVTDANEDTFDSDVSKTSRAEDGGVKGYQDRGDVEGDSNERAAWGGQPRKDEYRDPDDGGGTAIDPNDDADVRKARSTGPSNLSDDELDADGSGTPSFSCMVESPSSDVDSSVAASERGDGDVGSRAAVGGAAAGELDNDEVNRRRGELDIGQGPDARHEPKDDPPSDDFSAPRQDGADNGRDAFEPASRRAQDDHGDQFLPDESSNGAFAQDQHDARGGSADMPPRDNLSDDTSAQGRDDFRDSAGGAGRDASFDDGADSRSGARNQGSDRGDDFGGAQDDFSNAGGGFGSAQQGAGDDRMDNMGRQDGYAGGQDDFRDQNDVPKDDLGGRSGYGGGGGSGYGGGRDDFSGDDFGQSGDTSGQFGYGLHRKHRKELADPFASREDKGAAAANAHCVAVHELHAARLAQAHARRHLEDCKEHGTEADIDKARDRLDQADERVSRAEEQLEESEHAALELVDALPPQHHLKIAEKKVEDAQEELDHLEKSGAPPNEVDEAKQRLAAAQEEERHARAAHETDRDGEHEKKAKGQSSEPHKTPPEEHAAAVAAVAQSSPPSTNDFVPIRELEPKTSKKRIAVELYEAEKSAPHDHTRIAHLRDKVRDHRGALEKAELEEVSIRNGLHPSHQLHAAQTAHEHAVSTVSRRQAELDDLRDRGVSPAQLEHAEERLRRAQDHVEQTSRHVEMPATRHPEDVQHPRSAERASEPHNQHVWQHAALSTESQRQHQRLLHAKAEALADPENRDKQAAYEHERDAHHALTAELRHHKAHTSRAHRKRRDDWKVSTNTLRSRSDEMRVVLTTMRCVGITTSDMSFSSIDNSRSSAFDASLRQRQATRRYELSCMSARRSCVVSKRSTMRTREFIPIIIRLSPYPATHCMPKHSSTTKTSGMLRTKLGMLLSRLNNSRNRLRVIMPPLTACISPIAILQWMPSSIHVKIRQTMKRKNALSSTSSVRKPCGRRRSDCTCRPVVRIDFTLPKVPHSMRCRRLTRRRMDSIARAPNTIDTALQNLHIACERQSQHKLLVEDARRRLEAASPNSPQHEQASRDHAAAQRQLHEHRQQELREDEQRLATLREEARKYPTNRVLQLHLAQEQARHEHRIRKYRSREPPRAHAYEHDSPNPVELPASPIVDKRAAVRHRDQLHAANEPQLHHHHHEPHHHPPTTAGSDAHPGHNVKHHHQPDHLVTPNPHDEYKAAVLARDHAHRRQMEADANLHAVKTAHARSPTSDFAKHLTAARLQLAVASHKNDSKSISAREHKKGTSLDTRLGAARSSHVAAEKHVDEVPAVDVEKHAHHLKLAEEAHAHAARRKDHLERKRSHEHWAAEVSKADPGSEEHAYVVIRHHRATTRLIDSREAKIKHLAVELDKSKHLGGEDPSSRHHEHHESLSRRFEKQRAKLAREKEEHQALSRHRSDILKNRQMSHSDDVYRRQEHERAHREEEAVRHVQDEQEREAVREEHRKAEAKRAEHLKERRKDRREEKAREKAARASKAREKAEERAKHNHEGGERRAKKAEEKKERRANKHADWERRQKLHGEERKKADAAHAAERERKRKEKLAADAKHKEVKAAERARKAKEKERAREATHAEHLRHAREKEEEKRKAAAKRHREQQVKFERKRQKGKSRKAKKEARRWMKIPKVKKRKVRMPKGRKR</sequence>
<dbReference type="OrthoDB" id="10267946at2759"/>
<feature type="compositionally biased region" description="Polar residues" evidence="1">
    <location>
        <begin position="147"/>
        <end position="159"/>
    </location>
</feature>
<feature type="compositionally biased region" description="Polar residues" evidence="1">
    <location>
        <begin position="259"/>
        <end position="269"/>
    </location>
</feature>
<feature type="region of interest" description="Disordered" evidence="1">
    <location>
        <begin position="1463"/>
        <end position="1506"/>
    </location>
</feature>
<feature type="region of interest" description="Disordered" evidence="1">
    <location>
        <begin position="514"/>
        <end position="1182"/>
    </location>
</feature>
<feature type="compositionally biased region" description="Acidic residues" evidence="1">
    <location>
        <begin position="793"/>
        <end position="807"/>
    </location>
</feature>
<feature type="compositionally biased region" description="Low complexity" evidence="1">
    <location>
        <begin position="1149"/>
        <end position="1160"/>
    </location>
</feature>
<evidence type="ECO:0000313" key="2">
    <source>
        <dbReference type="EMBL" id="GEM06969.1"/>
    </source>
</evidence>
<feature type="region of interest" description="Disordered" evidence="1">
    <location>
        <begin position="1217"/>
        <end position="1249"/>
    </location>
</feature>
<reference evidence="2 3" key="1">
    <citation type="submission" date="2019-07" db="EMBL/GenBank/DDBJ databases">
        <title>Rhodotorula toruloides NBRC10032 genome sequencing.</title>
        <authorList>
            <person name="Shida Y."/>
            <person name="Takaku H."/>
            <person name="Ogasawara W."/>
            <person name="Mori K."/>
        </authorList>
    </citation>
    <scope>NUCLEOTIDE SEQUENCE [LARGE SCALE GENOMIC DNA]</scope>
    <source>
        <strain evidence="2 3">NBRC10032</strain>
    </source>
</reference>
<feature type="compositionally biased region" description="Basic and acidic residues" evidence="1">
    <location>
        <begin position="1112"/>
        <end position="1126"/>
    </location>
</feature>
<feature type="compositionally biased region" description="Basic and acidic residues" evidence="1">
    <location>
        <begin position="1172"/>
        <end position="1182"/>
    </location>
</feature>
<accession>A0A511K9F7</accession>
<feature type="compositionally biased region" description="Basic and acidic residues" evidence="1">
    <location>
        <begin position="565"/>
        <end position="574"/>
    </location>
</feature>
<feature type="region of interest" description="Disordered" evidence="1">
    <location>
        <begin position="2100"/>
        <end position="2126"/>
    </location>
</feature>
<feature type="compositionally biased region" description="Basic residues" evidence="1">
    <location>
        <begin position="2102"/>
        <end position="2116"/>
    </location>
</feature>
<feature type="compositionally biased region" description="Basic and acidic residues" evidence="1">
    <location>
        <begin position="745"/>
        <end position="757"/>
    </location>
</feature>
<feature type="region of interest" description="Disordered" evidence="1">
    <location>
        <begin position="1880"/>
        <end position="1922"/>
    </location>
</feature>
<feature type="region of interest" description="Disordered" evidence="1">
    <location>
        <begin position="2164"/>
        <end position="2451"/>
    </location>
</feature>
<evidence type="ECO:0000256" key="1">
    <source>
        <dbReference type="SAM" id="MobiDB-lite"/>
    </source>
</evidence>
<feature type="compositionally biased region" description="Basic residues" evidence="1">
    <location>
        <begin position="1948"/>
        <end position="1958"/>
    </location>
</feature>
<feature type="compositionally biased region" description="Polar residues" evidence="1">
    <location>
        <begin position="232"/>
        <end position="241"/>
    </location>
</feature>
<feature type="compositionally biased region" description="Low complexity" evidence="1">
    <location>
        <begin position="411"/>
        <end position="431"/>
    </location>
</feature>
<feature type="compositionally biased region" description="Low complexity" evidence="1">
    <location>
        <begin position="439"/>
        <end position="452"/>
    </location>
</feature>
<feature type="compositionally biased region" description="Basic and acidic residues" evidence="1">
    <location>
        <begin position="1304"/>
        <end position="1341"/>
    </location>
</feature>
<feature type="compositionally biased region" description="Basic and acidic residues" evidence="1">
    <location>
        <begin position="2164"/>
        <end position="2400"/>
    </location>
</feature>
<comment type="caution">
    <text evidence="2">The sequence shown here is derived from an EMBL/GenBank/DDBJ whole genome shotgun (WGS) entry which is preliminary data.</text>
</comment>
<feature type="compositionally biased region" description="Pro residues" evidence="1">
    <location>
        <begin position="160"/>
        <end position="231"/>
    </location>
</feature>
<dbReference type="Proteomes" id="UP000321518">
    <property type="component" value="Unassembled WGS sequence"/>
</dbReference>
<feature type="compositionally biased region" description="Basic and acidic residues" evidence="1">
    <location>
        <begin position="2044"/>
        <end position="2058"/>
    </location>
</feature>
<feature type="compositionally biased region" description="Low complexity" evidence="1">
    <location>
        <begin position="517"/>
        <end position="548"/>
    </location>
</feature>
<feature type="compositionally biased region" description="Basic and acidic residues" evidence="1">
    <location>
        <begin position="1902"/>
        <end position="1915"/>
    </location>
</feature>
<feature type="compositionally biased region" description="Basic residues" evidence="1">
    <location>
        <begin position="57"/>
        <end position="67"/>
    </location>
</feature>
<feature type="compositionally biased region" description="Low complexity" evidence="1">
    <location>
        <begin position="575"/>
        <end position="589"/>
    </location>
</feature>
<proteinExistence type="predicted"/>
<feature type="compositionally biased region" description="Basic and acidic residues" evidence="1">
    <location>
        <begin position="664"/>
        <end position="696"/>
    </location>
</feature>
<feature type="compositionally biased region" description="Pro residues" evidence="1">
    <location>
        <begin position="329"/>
        <end position="340"/>
    </location>
</feature>
<gene>
    <name evidence="2" type="ORF">Rt10032_c02g0986</name>
</gene>
<organism evidence="2 3">
    <name type="scientific">Rhodotorula toruloides</name>
    <name type="common">Yeast</name>
    <name type="synonym">Rhodosporidium toruloides</name>
    <dbReference type="NCBI Taxonomy" id="5286"/>
    <lineage>
        <taxon>Eukaryota</taxon>
        <taxon>Fungi</taxon>
        <taxon>Dikarya</taxon>
        <taxon>Basidiomycota</taxon>
        <taxon>Pucciniomycotina</taxon>
        <taxon>Microbotryomycetes</taxon>
        <taxon>Sporidiobolales</taxon>
        <taxon>Sporidiobolaceae</taxon>
        <taxon>Rhodotorula</taxon>
    </lineage>
</organism>
<feature type="compositionally biased region" description="Polar residues" evidence="1">
    <location>
        <begin position="465"/>
        <end position="476"/>
    </location>
</feature>
<name>A0A511K9F7_RHOTO</name>
<protein>
    <submittedName>
        <fullName evidence="2">Uncharacterized protein</fullName>
    </submittedName>
</protein>
<feature type="compositionally biased region" description="Basic and acidic residues" evidence="1">
    <location>
        <begin position="2117"/>
        <end position="2126"/>
    </location>
</feature>
<feature type="compositionally biased region" description="Low complexity" evidence="1">
    <location>
        <begin position="920"/>
        <end position="931"/>
    </location>
</feature>
<feature type="compositionally biased region" description="Basic residues" evidence="1">
    <location>
        <begin position="2414"/>
        <end position="2451"/>
    </location>
</feature>